<dbReference type="Proteomes" id="UP000652761">
    <property type="component" value="Unassembled WGS sequence"/>
</dbReference>
<organism evidence="2 3">
    <name type="scientific">Colocasia esculenta</name>
    <name type="common">Wild taro</name>
    <name type="synonym">Arum esculentum</name>
    <dbReference type="NCBI Taxonomy" id="4460"/>
    <lineage>
        <taxon>Eukaryota</taxon>
        <taxon>Viridiplantae</taxon>
        <taxon>Streptophyta</taxon>
        <taxon>Embryophyta</taxon>
        <taxon>Tracheophyta</taxon>
        <taxon>Spermatophyta</taxon>
        <taxon>Magnoliopsida</taxon>
        <taxon>Liliopsida</taxon>
        <taxon>Araceae</taxon>
        <taxon>Aroideae</taxon>
        <taxon>Colocasieae</taxon>
        <taxon>Colocasia</taxon>
    </lineage>
</organism>
<proteinExistence type="predicted"/>
<dbReference type="EMBL" id="NMUH01001112">
    <property type="protein sequence ID" value="MQL89035.1"/>
    <property type="molecule type" value="Genomic_DNA"/>
</dbReference>
<dbReference type="AlphaFoldDB" id="A0A843UZH9"/>
<comment type="caution">
    <text evidence="2">The sequence shown here is derived from an EMBL/GenBank/DDBJ whole genome shotgun (WGS) entry which is preliminary data.</text>
</comment>
<keyword evidence="1" id="KW-0472">Membrane</keyword>
<keyword evidence="1" id="KW-0812">Transmembrane</keyword>
<evidence type="ECO:0000313" key="2">
    <source>
        <dbReference type="EMBL" id="MQL89035.1"/>
    </source>
</evidence>
<name>A0A843UZH9_COLES</name>
<gene>
    <name evidence="2" type="ORF">Taro_021615</name>
</gene>
<keyword evidence="1" id="KW-1133">Transmembrane helix</keyword>
<sequence length="124" mass="13428">MSWHRCGRFTLGLRIDLVDRVSIPGVIGRAARMSGHTAPLMRSSGPSAAWSRGSRIGVAVGIGILVRCIFAFFYPDILFGPAPPAPSLDAISSKILEAITTLRCCEDFSLERLGLLGYFALKFD</sequence>
<feature type="transmembrane region" description="Helical" evidence="1">
    <location>
        <begin position="56"/>
        <end position="74"/>
    </location>
</feature>
<evidence type="ECO:0000256" key="1">
    <source>
        <dbReference type="SAM" id="Phobius"/>
    </source>
</evidence>
<keyword evidence="3" id="KW-1185">Reference proteome</keyword>
<dbReference type="OrthoDB" id="1939037at2759"/>
<protein>
    <submittedName>
        <fullName evidence="2">Uncharacterized protein</fullName>
    </submittedName>
</protein>
<feature type="non-terminal residue" evidence="2">
    <location>
        <position position="1"/>
    </location>
</feature>
<evidence type="ECO:0000313" key="3">
    <source>
        <dbReference type="Proteomes" id="UP000652761"/>
    </source>
</evidence>
<accession>A0A843UZH9</accession>
<reference evidence="2" key="1">
    <citation type="submission" date="2017-07" db="EMBL/GenBank/DDBJ databases">
        <title>Taro Niue Genome Assembly and Annotation.</title>
        <authorList>
            <person name="Atibalentja N."/>
            <person name="Keating K."/>
            <person name="Fields C.J."/>
        </authorList>
    </citation>
    <scope>NUCLEOTIDE SEQUENCE</scope>
    <source>
        <strain evidence="2">Niue_2</strain>
        <tissue evidence="2">Leaf</tissue>
    </source>
</reference>